<dbReference type="EMBL" id="KL142370">
    <property type="protein sequence ID" value="KDR82030.1"/>
    <property type="molecule type" value="Genomic_DNA"/>
</dbReference>
<reference evidence="2" key="1">
    <citation type="journal article" date="2014" name="Proc. Natl. Acad. Sci. U.S.A.">
        <title>Extensive sampling of basidiomycete genomes demonstrates inadequacy of the white-rot/brown-rot paradigm for wood decay fungi.</title>
        <authorList>
            <person name="Riley R."/>
            <person name="Salamov A.A."/>
            <person name="Brown D.W."/>
            <person name="Nagy L.G."/>
            <person name="Floudas D."/>
            <person name="Held B.W."/>
            <person name="Levasseur A."/>
            <person name="Lombard V."/>
            <person name="Morin E."/>
            <person name="Otillar R."/>
            <person name="Lindquist E.A."/>
            <person name="Sun H."/>
            <person name="LaButti K.M."/>
            <person name="Schmutz J."/>
            <person name="Jabbour D."/>
            <person name="Luo H."/>
            <person name="Baker S.E."/>
            <person name="Pisabarro A.G."/>
            <person name="Walton J.D."/>
            <person name="Blanchette R.A."/>
            <person name="Henrissat B."/>
            <person name="Martin F."/>
            <person name="Cullen D."/>
            <person name="Hibbett D.S."/>
            <person name="Grigoriev I.V."/>
        </authorList>
    </citation>
    <scope>NUCLEOTIDE SEQUENCE [LARGE SCALE GENOMIC DNA]</scope>
    <source>
        <strain evidence="2">CBS 339.88</strain>
    </source>
</reference>
<organism evidence="1 2">
    <name type="scientific">Galerina marginata (strain CBS 339.88)</name>
    <dbReference type="NCBI Taxonomy" id="685588"/>
    <lineage>
        <taxon>Eukaryota</taxon>
        <taxon>Fungi</taxon>
        <taxon>Dikarya</taxon>
        <taxon>Basidiomycota</taxon>
        <taxon>Agaricomycotina</taxon>
        <taxon>Agaricomycetes</taxon>
        <taxon>Agaricomycetidae</taxon>
        <taxon>Agaricales</taxon>
        <taxon>Agaricineae</taxon>
        <taxon>Strophariaceae</taxon>
        <taxon>Galerina</taxon>
    </lineage>
</organism>
<feature type="non-terminal residue" evidence="1">
    <location>
        <position position="213"/>
    </location>
</feature>
<keyword evidence="2" id="KW-1185">Reference proteome</keyword>
<dbReference type="STRING" id="685588.A0A067TFQ3"/>
<dbReference type="HOGENOM" id="CLU_1297109_0_0_1"/>
<accession>A0A067TFQ3</accession>
<gene>
    <name evidence="1" type="ORF">GALMADRAFT_276652</name>
</gene>
<evidence type="ECO:0000313" key="1">
    <source>
        <dbReference type="EMBL" id="KDR82030.1"/>
    </source>
</evidence>
<dbReference type="Proteomes" id="UP000027222">
    <property type="component" value="Unassembled WGS sequence"/>
</dbReference>
<proteinExistence type="predicted"/>
<name>A0A067TFQ3_GALM3</name>
<dbReference type="OrthoDB" id="3023006at2759"/>
<protein>
    <submittedName>
        <fullName evidence="1">Uncharacterized protein</fullName>
    </submittedName>
</protein>
<evidence type="ECO:0000313" key="2">
    <source>
        <dbReference type="Proteomes" id="UP000027222"/>
    </source>
</evidence>
<sequence>MLNTRLDSSKDAKLSELNQRKLKRKAELKVLTCRIEEINQELIQIEAEHVAIHNTRVALLALPTEVTCLIFQFALGYHIPRHSEPFFEVTASHVCCQWRTISLAYPLLWTRFCYVNPKVFLRDLDRLDAYLDRSMPRGLELWLDFRETPPDDEVALLEKMLEHVERWKSFSVFTAGEDALVHHLHKIEHVFAPSLEHFAFSCELLDFSGSDDL</sequence>
<dbReference type="AlphaFoldDB" id="A0A067TFQ3"/>